<evidence type="ECO:0000256" key="1">
    <source>
        <dbReference type="SAM" id="MobiDB-lite"/>
    </source>
</evidence>
<protein>
    <submittedName>
        <fullName evidence="2">Uncharacterized protein</fullName>
    </submittedName>
</protein>
<keyword evidence="3" id="KW-1185">Reference proteome</keyword>
<dbReference type="Proteomes" id="UP000076154">
    <property type="component" value="Unassembled WGS sequence"/>
</dbReference>
<dbReference type="InParanoid" id="A0A369JAA6"/>
<accession>A0A369JAA6</accession>
<feature type="compositionally biased region" description="Basic residues" evidence="1">
    <location>
        <begin position="273"/>
        <end position="284"/>
    </location>
</feature>
<feature type="region of interest" description="Disordered" evidence="1">
    <location>
        <begin position="240"/>
        <end position="284"/>
    </location>
</feature>
<organism evidence="2 3">
    <name type="scientific">Hypsizygus marmoreus</name>
    <name type="common">White beech mushroom</name>
    <name type="synonym">Agaricus marmoreus</name>
    <dbReference type="NCBI Taxonomy" id="39966"/>
    <lineage>
        <taxon>Eukaryota</taxon>
        <taxon>Fungi</taxon>
        <taxon>Dikarya</taxon>
        <taxon>Basidiomycota</taxon>
        <taxon>Agaricomycotina</taxon>
        <taxon>Agaricomycetes</taxon>
        <taxon>Agaricomycetidae</taxon>
        <taxon>Agaricales</taxon>
        <taxon>Tricholomatineae</taxon>
        <taxon>Lyophyllaceae</taxon>
        <taxon>Hypsizygus</taxon>
    </lineage>
</organism>
<feature type="region of interest" description="Disordered" evidence="1">
    <location>
        <begin position="18"/>
        <end position="39"/>
    </location>
</feature>
<name>A0A369JAA6_HYPMA</name>
<evidence type="ECO:0000313" key="2">
    <source>
        <dbReference type="EMBL" id="RDB18150.1"/>
    </source>
</evidence>
<feature type="compositionally biased region" description="Low complexity" evidence="1">
    <location>
        <begin position="305"/>
        <end position="314"/>
    </location>
</feature>
<comment type="caution">
    <text evidence="2">The sequence shown here is derived from an EMBL/GenBank/DDBJ whole genome shotgun (WGS) entry which is preliminary data.</text>
</comment>
<reference evidence="2" key="1">
    <citation type="submission" date="2018-04" db="EMBL/GenBank/DDBJ databases">
        <title>Whole genome sequencing of Hypsizygus marmoreus.</title>
        <authorList>
            <person name="Choi I.-G."/>
            <person name="Min B."/>
            <person name="Kim J.-G."/>
            <person name="Kim S."/>
            <person name="Oh Y.-L."/>
            <person name="Kong W.-S."/>
            <person name="Park H."/>
            <person name="Jeong J."/>
            <person name="Song E.-S."/>
        </authorList>
    </citation>
    <scope>NUCLEOTIDE SEQUENCE [LARGE SCALE GENOMIC DNA]</scope>
    <source>
        <strain evidence="2">51987-8</strain>
    </source>
</reference>
<gene>
    <name evidence="2" type="ORF">Hypma_000654</name>
</gene>
<proteinExistence type="predicted"/>
<dbReference type="AlphaFoldDB" id="A0A369JAA6"/>
<evidence type="ECO:0000313" key="3">
    <source>
        <dbReference type="Proteomes" id="UP000076154"/>
    </source>
</evidence>
<sequence>MLSLHDVNHKTVRTRASRWMYRSRDPRDNADRHEKTASPNLLRLLPACQDPHIEPLATPSPPAAPLVASPPPSTIVAVAPSPPPVAPPAPSTITAVAPLASISSNRSISLGSSDWSLSLMQTDLMKLEPRWQEPVAAGPTRYLHVASCSETCKWQDVLSTLLTLVANTPGLQVKRMLYSHGGGIRIVMLEAASVDDAVQFRARNLGLQPVNGVIMLCAFINKDSFDEAWQSRADGWCRPASPTLTSAPRRYSREPPRHSPPRRWSPPRTAMITRRRQPSFYSLRRRSPSPFDLYRHQRSPSMFESYYPRSSRSPLLRRDHSPECRTPGHRTPRSRNRSLQRRGRTRDPGAYVPAVEHPWTAAPTTLPLRVDVLSMK</sequence>
<feature type="region of interest" description="Disordered" evidence="1">
    <location>
        <begin position="304"/>
        <end position="351"/>
    </location>
</feature>
<dbReference type="EMBL" id="LUEZ02000106">
    <property type="protein sequence ID" value="RDB18150.1"/>
    <property type="molecule type" value="Genomic_DNA"/>
</dbReference>
<feature type="compositionally biased region" description="Basic and acidic residues" evidence="1">
    <location>
        <begin position="22"/>
        <end position="36"/>
    </location>
</feature>
<feature type="compositionally biased region" description="Basic residues" evidence="1">
    <location>
        <begin position="327"/>
        <end position="344"/>
    </location>
</feature>